<gene>
    <name evidence="2" type="ORF">MCBMB27_04846</name>
    <name evidence="3" type="ORF">SAMN05192567_111104</name>
</gene>
<evidence type="ECO:0000313" key="4">
    <source>
        <dbReference type="Proteomes" id="UP000185487"/>
    </source>
</evidence>
<dbReference type="EMBL" id="CP015367">
    <property type="protein sequence ID" value="APT34137.1"/>
    <property type="molecule type" value="Genomic_DNA"/>
</dbReference>
<dbReference type="KEGG" id="mphy:MCBMB27_04846"/>
<evidence type="ECO:0000313" key="2">
    <source>
        <dbReference type="EMBL" id="APT34137.1"/>
    </source>
</evidence>
<name>A0AAE8HSA2_9HYPH</name>
<dbReference type="Proteomes" id="UP000185487">
    <property type="component" value="Chromosome"/>
</dbReference>
<keyword evidence="4" id="KW-1185">Reference proteome</keyword>
<keyword evidence="1" id="KW-0732">Signal</keyword>
<dbReference type="AlphaFoldDB" id="A0AAE8HSA2"/>
<dbReference type="EMBL" id="FOPK01000011">
    <property type="protein sequence ID" value="SFG97815.1"/>
    <property type="molecule type" value="Genomic_DNA"/>
</dbReference>
<accession>A0AAE8HSA2</accession>
<evidence type="ECO:0000313" key="5">
    <source>
        <dbReference type="Proteomes" id="UP000199140"/>
    </source>
</evidence>
<protein>
    <recommendedName>
        <fullName evidence="6">Porin</fullName>
    </recommendedName>
</protein>
<reference evidence="2 4" key="1">
    <citation type="submission" date="2016-04" db="EMBL/GenBank/DDBJ databases">
        <title>Complete genome sequencing and analysis of CBMB27, Methylobacterium phyllosphaerae isolated from leaf tissues of rice (Oryza sativa L.).</title>
        <authorList>
            <person name="Lee Y."/>
            <person name="Hwangbo K."/>
            <person name="Chung H."/>
            <person name="Yoo J."/>
            <person name="Kim K.Y."/>
            <person name="Sa T.M."/>
            <person name="Um Y."/>
            <person name="Madhaiyan M."/>
        </authorList>
    </citation>
    <scope>NUCLEOTIDE SEQUENCE [LARGE SCALE GENOMIC DNA]</scope>
    <source>
        <strain evidence="2 4">CBMB27</strain>
    </source>
</reference>
<feature type="chain" id="PRO_5041916657" description="Porin" evidence="1">
    <location>
        <begin position="23"/>
        <end position="111"/>
    </location>
</feature>
<feature type="signal peptide" evidence="1">
    <location>
        <begin position="1"/>
        <end position="22"/>
    </location>
</feature>
<evidence type="ECO:0008006" key="6">
    <source>
        <dbReference type="Google" id="ProtNLM"/>
    </source>
</evidence>
<dbReference type="Proteomes" id="UP000199140">
    <property type="component" value="Unassembled WGS sequence"/>
</dbReference>
<dbReference type="RefSeq" id="WP_075381415.1">
    <property type="nucleotide sequence ID" value="NZ_CP015367.1"/>
</dbReference>
<proteinExistence type="predicted"/>
<evidence type="ECO:0000313" key="3">
    <source>
        <dbReference type="EMBL" id="SFG97815.1"/>
    </source>
</evidence>
<organism evidence="3 5">
    <name type="scientific">Methylobacterium phyllosphaerae</name>
    <dbReference type="NCBI Taxonomy" id="418223"/>
    <lineage>
        <taxon>Bacteria</taxon>
        <taxon>Pseudomonadati</taxon>
        <taxon>Pseudomonadota</taxon>
        <taxon>Alphaproteobacteria</taxon>
        <taxon>Hyphomicrobiales</taxon>
        <taxon>Methylobacteriaceae</taxon>
        <taxon>Methylobacterium</taxon>
    </lineage>
</organism>
<sequence>MRGRLRMLAVMAALIAAGLSGAGTAAALDLRDLPKTPGPEPCPSKGPGFVRLPGSGGCIRISGRVTAGADLGAGHGVAAAPAVAGRLAIDNRADTDLGEVRTYLRIGTGRR</sequence>
<reference evidence="3 5" key="2">
    <citation type="submission" date="2016-10" db="EMBL/GenBank/DDBJ databases">
        <authorList>
            <person name="Varghese N."/>
            <person name="Submissions S."/>
        </authorList>
    </citation>
    <scope>NUCLEOTIDE SEQUENCE [LARGE SCALE GENOMIC DNA]</scope>
    <source>
        <strain evidence="3 5">CBMB27</strain>
    </source>
</reference>
<evidence type="ECO:0000256" key="1">
    <source>
        <dbReference type="SAM" id="SignalP"/>
    </source>
</evidence>